<gene>
    <name evidence="1" type="ORF">V6N12_028754</name>
</gene>
<evidence type="ECO:0000313" key="1">
    <source>
        <dbReference type="EMBL" id="KAK8572707.1"/>
    </source>
</evidence>
<protein>
    <submittedName>
        <fullName evidence="1">Uncharacterized protein</fullName>
    </submittedName>
</protein>
<sequence length="261" mass="29466">MVSKSTVGDGQRTLAMATDSIEVIECDYLIDRTGVKLGAVVTLYVAHGWWLIVIGEDHARRLYRRNERLGLGRKALVSLFCLTTRWRRLSRLLVYRSNNRRSIRLTEKRRLSCQRDLLHMVLLDLPKLQALAGSETVVQKYEPSIAKGHHQDIKIVEGKQTAKEWVQFVTDQLECLQYHGGLITGGGGSTEALKLANGQWSSNQDELKPNGVEFYKALFTSDNNDASTYTSHGYFPRLSGEVVRSLASTVTDEEVKWAVLR</sequence>
<name>A0ABR2F6Q1_9ROSI</name>
<organism evidence="1 2">
    <name type="scientific">Hibiscus sabdariffa</name>
    <name type="common">roselle</name>
    <dbReference type="NCBI Taxonomy" id="183260"/>
    <lineage>
        <taxon>Eukaryota</taxon>
        <taxon>Viridiplantae</taxon>
        <taxon>Streptophyta</taxon>
        <taxon>Embryophyta</taxon>
        <taxon>Tracheophyta</taxon>
        <taxon>Spermatophyta</taxon>
        <taxon>Magnoliopsida</taxon>
        <taxon>eudicotyledons</taxon>
        <taxon>Gunneridae</taxon>
        <taxon>Pentapetalae</taxon>
        <taxon>rosids</taxon>
        <taxon>malvids</taxon>
        <taxon>Malvales</taxon>
        <taxon>Malvaceae</taxon>
        <taxon>Malvoideae</taxon>
        <taxon>Hibiscus</taxon>
    </lineage>
</organism>
<evidence type="ECO:0000313" key="2">
    <source>
        <dbReference type="Proteomes" id="UP001472677"/>
    </source>
</evidence>
<dbReference type="EMBL" id="JBBPBM010000008">
    <property type="protein sequence ID" value="KAK8572707.1"/>
    <property type="molecule type" value="Genomic_DNA"/>
</dbReference>
<accession>A0ABR2F6Q1</accession>
<reference evidence="1 2" key="1">
    <citation type="journal article" date="2024" name="G3 (Bethesda)">
        <title>Genome assembly of Hibiscus sabdariffa L. provides insights into metabolisms of medicinal natural products.</title>
        <authorList>
            <person name="Kim T."/>
        </authorList>
    </citation>
    <scope>NUCLEOTIDE SEQUENCE [LARGE SCALE GENOMIC DNA]</scope>
    <source>
        <strain evidence="1">TK-2024</strain>
        <tissue evidence="1">Old leaves</tissue>
    </source>
</reference>
<dbReference type="Proteomes" id="UP001472677">
    <property type="component" value="Unassembled WGS sequence"/>
</dbReference>
<comment type="caution">
    <text evidence="1">The sequence shown here is derived from an EMBL/GenBank/DDBJ whole genome shotgun (WGS) entry which is preliminary data.</text>
</comment>
<proteinExistence type="predicted"/>
<keyword evidence="2" id="KW-1185">Reference proteome</keyword>